<evidence type="ECO:0000256" key="1">
    <source>
        <dbReference type="ARBA" id="ARBA00004173"/>
    </source>
</evidence>
<dbReference type="Proteomes" id="UP000694620">
    <property type="component" value="Chromosome 10"/>
</dbReference>
<dbReference type="Ensembl" id="ENSECRT00000011645.1">
    <property type="protein sequence ID" value="ENSECRP00000011459.1"/>
    <property type="gene ID" value="ENSECRG00000007633.1"/>
</dbReference>
<evidence type="ECO:0000256" key="5">
    <source>
        <dbReference type="ARBA" id="ARBA00023274"/>
    </source>
</evidence>
<evidence type="ECO:0000256" key="4">
    <source>
        <dbReference type="ARBA" id="ARBA00023128"/>
    </source>
</evidence>
<keyword evidence="9" id="KW-0732">Signal</keyword>
<dbReference type="GO" id="GO:0003735">
    <property type="term" value="F:structural constituent of ribosome"/>
    <property type="evidence" value="ECO:0007669"/>
    <property type="project" value="InterPro"/>
</dbReference>
<evidence type="ECO:0000256" key="7">
    <source>
        <dbReference type="ARBA" id="ARBA00039442"/>
    </source>
</evidence>
<keyword evidence="3" id="KW-0689">Ribosomal protein</keyword>
<sequence length="459" mass="51844">MLFVLLEILLGIEEVEISMMCAAVLLGVNISESGLIVTQAAASQCLRLHWAATGLRSFSRTHACAGRNPATHREAEKVVEIPGLQPITYVDKMHFVPWLAKPTFPKWKRDWHDPHHYKGPKYEEMELYKEKPCYIFNQKTKILEGVKQALWLTKSKLIKGLPEHIVALAEDPANQIENQDARVQQAIQHARFWDTRDIRPKRERFCPVLMRDLIHLCGTLHTRHPSLSQRGLAENGRVAVSWSRDAENFQVRGLCGTLLSSTSRLPVAAEKVEVLDTHKHTLESFSPISPAIDLQCTHVYEIKADSGFRDGYPFPHAHTLYITDSGVLHGKFKSEQLRAKMIMFAFANALVRAKLTYGDQPQVLEEPIVMQAVATNGRIFQFIVLQLNTTDLASDDGVKNIIWMDQDQLLYDYAKCLPLIKKKVITVPAGLSGYKPDTFKKFLAFYLHGGVSVPLESQG</sequence>
<reference evidence="10" key="3">
    <citation type="submission" date="2025-09" db="UniProtKB">
        <authorList>
            <consortium name="Ensembl"/>
        </authorList>
    </citation>
    <scope>IDENTIFICATION</scope>
</reference>
<keyword evidence="2" id="KW-0809">Transit peptide</keyword>
<dbReference type="GeneTree" id="ENSGT00390000000867"/>
<dbReference type="InterPro" id="IPR052482">
    <property type="entry name" value="mtLSU_mL37"/>
</dbReference>
<proteinExistence type="inferred from homology"/>
<dbReference type="PANTHER" id="PTHR15889:SF2">
    <property type="entry name" value="LARGE RIBOSOMAL SUBUNIT PROTEIN ML37"/>
    <property type="match status" value="1"/>
</dbReference>
<keyword evidence="11" id="KW-1185">Reference proteome</keyword>
<dbReference type="PANTHER" id="PTHR15889">
    <property type="entry name" value="MITOCHONDRIAL RIBOSOMAL PROTEIN L37"/>
    <property type="match status" value="1"/>
</dbReference>
<dbReference type="GO" id="GO:0005840">
    <property type="term" value="C:ribosome"/>
    <property type="evidence" value="ECO:0007669"/>
    <property type="project" value="UniProtKB-KW"/>
</dbReference>
<evidence type="ECO:0000256" key="9">
    <source>
        <dbReference type="SAM" id="SignalP"/>
    </source>
</evidence>
<evidence type="ECO:0000256" key="8">
    <source>
        <dbReference type="ARBA" id="ARBA00041617"/>
    </source>
</evidence>
<feature type="signal peptide" evidence="9">
    <location>
        <begin position="1"/>
        <end position="17"/>
    </location>
</feature>
<feature type="chain" id="PRO_5034960502" description="Large ribosomal subunit protein mL37" evidence="9">
    <location>
        <begin position="18"/>
        <end position="459"/>
    </location>
</feature>
<dbReference type="InterPro" id="IPR010793">
    <property type="entry name" value="Ribosomal_mL37/mL65"/>
</dbReference>
<keyword evidence="5" id="KW-0687">Ribonucleoprotein</keyword>
<dbReference type="GO" id="GO:0005739">
    <property type="term" value="C:mitochondrion"/>
    <property type="evidence" value="ECO:0007669"/>
    <property type="project" value="UniProtKB-SubCell"/>
</dbReference>
<gene>
    <name evidence="10" type="primary">MRPL37</name>
    <name evidence="10" type="synonym">mrpl37</name>
</gene>
<dbReference type="RefSeq" id="XP_028667057.1">
    <property type="nucleotide sequence ID" value="XM_028811224.2"/>
</dbReference>
<reference evidence="10" key="1">
    <citation type="submission" date="2021-06" db="EMBL/GenBank/DDBJ databases">
        <authorList>
            <consortium name="Wellcome Sanger Institute Data Sharing"/>
        </authorList>
    </citation>
    <scope>NUCLEOTIDE SEQUENCE [LARGE SCALE GENOMIC DNA]</scope>
</reference>
<evidence type="ECO:0000313" key="11">
    <source>
        <dbReference type="Proteomes" id="UP000694620"/>
    </source>
</evidence>
<dbReference type="GO" id="GO:1990904">
    <property type="term" value="C:ribonucleoprotein complex"/>
    <property type="evidence" value="ECO:0007669"/>
    <property type="project" value="UniProtKB-KW"/>
</dbReference>
<comment type="similarity">
    <text evidence="6">Belongs to the mitochondrion-specific ribosomal protein mL37 family.</text>
</comment>
<dbReference type="GO" id="GO:0006412">
    <property type="term" value="P:translation"/>
    <property type="evidence" value="ECO:0007669"/>
    <property type="project" value="InterPro"/>
</dbReference>
<dbReference type="Pfam" id="PF07147">
    <property type="entry name" value="PDCD9"/>
    <property type="match status" value="1"/>
</dbReference>
<evidence type="ECO:0000256" key="2">
    <source>
        <dbReference type="ARBA" id="ARBA00022946"/>
    </source>
</evidence>
<comment type="subcellular location">
    <subcellularLocation>
        <location evidence="1">Mitochondrion</location>
    </subcellularLocation>
</comment>
<dbReference type="AlphaFoldDB" id="A0A8C4S4Y7"/>
<accession>A0A8C4S4Y7</accession>
<keyword evidence="4" id="KW-0496">Mitochondrion</keyword>
<evidence type="ECO:0000313" key="10">
    <source>
        <dbReference type="Ensembl" id="ENSECRP00000011459.1"/>
    </source>
</evidence>
<reference evidence="10" key="2">
    <citation type="submission" date="2025-08" db="UniProtKB">
        <authorList>
            <consortium name="Ensembl"/>
        </authorList>
    </citation>
    <scope>IDENTIFICATION</scope>
</reference>
<evidence type="ECO:0000256" key="6">
    <source>
        <dbReference type="ARBA" id="ARBA00037985"/>
    </source>
</evidence>
<protein>
    <recommendedName>
        <fullName evidence="7">Large ribosomal subunit protein mL37</fullName>
    </recommendedName>
    <alternativeName>
        <fullName evidence="8">39S ribosomal protein L37, mitochondrial</fullName>
    </alternativeName>
</protein>
<name>A0A8C4S4Y7_ERPCA</name>
<evidence type="ECO:0000256" key="3">
    <source>
        <dbReference type="ARBA" id="ARBA00022980"/>
    </source>
</evidence>
<dbReference type="OrthoDB" id="5835618at2759"/>
<dbReference type="CTD" id="51253"/>
<dbReference type="GeneID" id="114659027"/>
<organism evidence="10 11">
    <name type="scientific">Erpetoichthys calabaricus</name>
    <name type="common">Rope fish</name>
    <name type="synonym">Calamoichthys calabaricus</name>
    <dbReference type="NCBI Taxonomy" id="27687"/>
    <lineage>
        <taxon>Eukaryota</taxon>
        <taxon>Metazoa</taxon>
        <taxon>Chordata</taxon>
        <taxon>Craniata</taxon>
        <taxon>Vertebrata</taxon>
        <taxon>Euteleostomi</taxon>
        <taxon>Actinopterygii</taxon>
        <taxon>Polypteriformes</taxon>
        <taxon>Polypteridae</taxon>
        <taxon>Erpetoichthys</taxon>
    </lineage>
</organism>